<proteinExistence type="predicted"/>
<dbReference type="AlphaFoldDB" id="A0A9P4S3T7"/>
<comment type="caution">
    <text evidence="1">The sequence shown here is derived from an EMBL/GenBank/DDBJ whole genome shotgun (WGS) entry which is preliminary data.</text>
</comment>
<organism evidence="1 2">
    <name type="scientific">Patellaria atrata CBS 101060</name>
    <dbReference type="NCBI Taxonomy" id="1346257"/>
    <lineage>
        <taxon>Eukaryota</taxon>
        <taxon>Fungi</taxon>
        <taxon>Dikarya</taxon>
        <taxon>Ascomycota</taxon>
        <taxon>Pezizomycotina</taxon>
        <taxon>Dothideomycetes</taxon>
        <taxon>Dothideomycetes incertae sedis</taxon>
        <taxon>Patellariales</taxon>
        <taxon>Patellariaceae</taxon>
        <taxon>Patellaria</taxon>
    </lineage>
</organism>
<keyword evidence="2" id="KW-1185">Reference proteome</keyword>
<reference evidence="1" key="1">
    <citation type="journal article" date="2020" name="Stud. Mycol.">
        <title>101 Dothideomycetes genomes: a test case for predicting lifestyles and emergence of pathogens.</title>
        <authorList>
            <person name="Haridas S."/>
            <person name="Albert R."/>
            <person name="Binder M."/>
            <person name="Bloem J."/>
            <person name="Labutti K."/>
            <person name="Salamov A."/>
            <person name="Andreopoulos B."/>
            <person name="Baker S."/>
            <person name="Barry K."/>
            <person name="Bills G."/>
            <person name="Bluhm B."/>
            <person name="Cannon C."/>
            <person name="Castanera R."/>
            <person name="Culley D."/>
            <person name="Daum C."/>
            <person name="Ezra D."/>
            <person name="Gonzalez J."/>
            <person name="Henrissat B."/>
            <person name="Kuo A."/>
            <person name="Liang C."/>
            <person name="Lipzen A."/>
            <person name="Lutzoni F."/>
            <person name="Magnuson J."/>
            <person name="Mondo S."/>
            <person name="Nolan M."/>
            <person name="Ohm R."/>
            <person name="Pangilinan J."/>
            <person name="Park H.-J."/>
            <person name="Ramirez L."/>
            <person name="Alfaro M."/>
            <person name="Sun H."/>
            <person name="Tritt A."/>
            <person name="Yoshinaga Y."/>
            <person name="Zwiers L.-H."/>
            <person name="Turgeon B."/>
            <person name="Goodwin S."/>
            <person name="Spatafora J."/>
            <person name="Crous P."/>
            <person name="Grigoriev I."/>
        </authorList>
    </citation>
    <scope>NUCLEOTIDE SEQUENCE</scope>
    <source>
        <strain evidence="1">CBS 101060</strain>
    </source>
</reference>
<dbReference type="Proteomes" id="UP000799429">
    <property type="component" value="Unassembled WGS sequence"/>
</dbReference>
<sequence>MGRLQFMDLIEDVQRLIIDHVTRPTDMKNLCLTCKQLHRLTVPQLYNEVTIDIGTANDTRLLDFLNPGNIGLPYVRKIDLYLAEVVDKCNQIQLANFTIRAILALLPENILEKFSWHPWSQFSTDNLILLYKKQRRMKWMEAIACDRDALPEIQTIPNIKNVFSQVKKLGLYPDSREVLNYCNYLVKNSPKVQKITLHSSFDDLLTDVSSRELNDSSTGPGLLTGTIFSHMLPFDKCTPIVLRNLTLQKIALRYASNTYCKIIDFGHLKSLRIFGCPGADALFAELSKITLMPEKLETLEFKHDDNTENDALHALEGFLCLVSGIRVLTVDMCFVKSLPAVACITRHGRTLNQLNLHASLGGGEDEEHVYDYESFHSICKACVRLEQLSIAFPQTNVLRNLSAEFLAFDSALSHLSGLITLNITTFPTIATSLTRLPRTLYETLLAALAKLYLTPHGPHPLHFAPNPSVPAPQTRLAVLAFGVSDKVYDREDSKNQLIFIKGTTRDTLGRERTAAVRCSWCQKKYVEPRSDILDFSLSRTTRMPVREDGGSVDSD</sequence>
<evidence type="ECO:0000313" key="1">
    <source>
        <dbReference type="EMBL" id="KAF2835195.1"/>
    </source>
</evidence>
<evidence type="ECO:0000313" key="2">
    <source>
        <dbReference type="Proteomes" id="UP000799429"/>
    </source>
</evidence>
<gene>
    <name evidence="1" type="ORF">M501DRAFT_942665</name>
</gene>
<dbReference type="EMBL" id="MU006111">
    <property type="protein sequence ID" value="KAF2835195.1"/>
    <property type="molecule type" value="Genomic_DNA"/>
</dbReference>
<dbReference type="OrthoDB" id="5284003at2759"/>
<protein>
    <submittedName>
        <fullName evidence="1">Uncharacterized protein</fullName>
    </submittedName>
</protein>
<accession>A0A9P4S3T7</accession>
<name>A0A9P4S3T7_9PEZI</name>